<dbReference type="GeneID" id="24100667"/>
<keyword evidence="2" id="KW-1185">Reference proteome</keyword>
<dbReference type="InParanoid" id="J4IC42"/>
<accession>J4IC42</accession>
<proteinExistence type="predicted"/>
<dbReference type="STRING" id="599839.J4IC42"/>
<sequence>MPASGRRCSLRQFQELAGTLNWSFNVFPLLKPGLSNLYAKMKGKNEPNALIFVNKAIKDDLTWLVQHLHASSGVFFMGTEKWGPLDLYRGNKEDEIAYVDASGAGLGLFFPWLKVGYHCDLPSGNLN</sequence>
<gene>
    <name evidence="1" type="ORF">FIBRA_07988</name>
</gene>
<dbReference type="OrthoDB" id="3249498at2759"/>
<name>J4IC42_9APHY</name>
<dbReference type="AlphaFoldDB" id="J4IC42"/>
<protein>
    <submittedName>
        <fullName evidence="1">Uncharacterized protein</fullName>
    </submittedName>
</protein>
<dbReference type="HOGENOM" id="CLU_1970605_0_0_1"/>
<evidence type="ECO:0000313" key="2">
    <source>
        <dbReference type="Proteomes" id="UP000006352"/>
    </source>
</evidence>
<organism evidence="1 2">
    <name type="scientific">Fibroporia radiculosa</name>
    <dbReference type="NCBI Taxonomy" id="599839"/>
    <lineage>
        <taxon>Eukaryota</taxon>
        <taxon>Fungi</taxon>
        <taxon>Dikarya</taxon>
        <taxon>Basidiomycota</taxon>
        <taxon>Agaricomycotina</taxon>
        <taxon>Agaricomycetes</taxon>
        <taxon>Polyporales</taxon>
        <taxon>Fibroporiaceae</taxon>
        <taxon>Fibroporia</taxon>
    </lineage>
</organism>
<dbReference type="RefSeq" id="XP_012185039.1">
    <property type="nucleotide sequence ID" value="XM_012329649.1"/>
</dbReference>
<dbReference type="EMBL" id="HE797205">
    <property type="protein sequence ID" value="CCM05756.1"/>
    <property type="molecule type" value="Genomic_DNA"/>
</dbReference>
<dbReference type="Proteomes" id="UP000006352">
    <property type="component" value="Unassembled WGS sequence"/>
</dbReference>
<evidence type="ECO:0000313" key="1">
    <source>
        <dbReference type="EMBL" id="CCM05756.1"/>
    </source>
</evidence>
<reference evidence="1 2" key="1">
    <citation type="journal article" date="2012" name="Appl. Environ. Microbiol.">
        <title>Short-read sequencing for genomic analysis of the brown rot fungus Fibroporia radiculosa.</title>
        <authorList>
            <person name="Tang J.D."/>
            <person name="Perkins A.D."/>
            <person name="Sonstegard T.S."/>
            <person name="Schroeder S.G."/>
            <person name="Burgess S.C."/>
            <person name="Diehl S.V."/>
        </authorList>
    </citation>
    <scope>NUCLEOTIDE SEQUENCE [LARGE SCALE GENOMIC DNA]</scope>
    <source>
        <strain evidence="1 2">TFFH 294</strain>
    </source>
</reference>